<evidence type="ECO:0000256" key="1">
    <source>
        <dbReference type="SAM" id="MobiDB-lite"/>
    </source>
</evidence>
<evidence type="ECO:0000313" key="2">
    <source>
        <dbReference type="EMBL" id="CUG01527.1"/>
    </source>
</evidence>
<proteinExistence type="predicted"/>
<accession>A0A0S4IVD0</accession>
<dbReference type="PROSITE" id="PS50096">
    <property type="entry name" value="IQ"/>
    <property type="match status" value="1"/>
</dbReference>
<protein>
    <recommendedName>
        <fullName evidence="4">IQ calmodulin-binding protein</fullName>
    </recommendedName>
</protein>
<name>A0A0S4IVD0_BODSA</name>
<gene>
    <name evidence="2" type="ORF">BSAL_04485</name>
</gene>
<dbReference type="EMBL" id="CYKH01000493">
    <property type="protein sequence ID" value="CUG01527.1"/>
    <property type="molecule type" value="Genomic_DNA"/>
</dbReference>
<feature type="region of interest" description="Disordered" evidence="1">
    <location>
        <begin position="270"/>
        <end position="293"/>
    </location>
</feature>
<reference evidence="3" key="1">
    <citation type="submission" date="2015-09" db="EMBL/GenBank/DDBJ databases">
        <authorList>
            <consortium name="Pathogen Informatics"/>
        </authorList>
    </citation>
    <scope>NUCLEOTIDE SEQUENCE [LARGE SCALE GENOMIC DNA]</scope>
    <source>
        <strain evidence="3">Lake Konstanz</strain>
    </source>
</reference>
<keyword evidence="3" id="KW-1185">Reference proteome</keyword>
<organism evidence="2 3">
    <name type="scientific">Bodo saltans</name>
    <name type="common">Flagellated protozoan</name>
    <dbReference type="NCBI Taxonomy" id="75058"/>
    <lineage>
        <taxon>Eukaryota</taxon>
        <taxon>Discoba</taxon>
        <taxon>Euglenozoa</taxon>
        <taxon>Kinetoplastea</taxon>
        <taxon>Metakinetoplastina</taxon>
        <taxon>Eubodonida</taxon>
        <taxon>Bodonidae</taxon>
        <taxon>Bodo</taxon>
    </lineage>
</organism>
<dbReference type="VEuPathDB" id="TriTrypDB:BSAL_04485"/>
<dbReference type="AlphaFoldDB" id="A0A0S4IVD0"/>
<sequence length="427" mass="49470">MRQHPQSERPNGQILLVHTNSNNIDALVHLLVRNTLGQLHEYSHTQILSKMMVTSDNCETSESELREELVRAYEAASLKLLMVTLGNWAAVDIQRIYRGYVGRKRVRLRRKRLLFTAMLLQRVTRGGFARRNIKLLRIVLDQPQRKRLVMKYRYLQKGEIVIPRVAAAFILQRFAKRIPSIVRVQHLRDLYMYVVRSAVKIQALAKRAHCRRLHGTTLVEHRRARHEKLLVDYVESQVAVWTLRRVTRQLEQQKFEREVCRGMLTGRSFAESRKHAERSHKPTSVQINSSSPIHRSGFMSRQAEYGDFVNNRLINGLADNDTTDSDDDSIDEELLRPQNKAVKLISSRRRKKANSGTPTPESGWLLRAYPGFFFDEELLRPQNKAVKLAVGCYVRTLALSPRQLDGYLERQVLSASPAHPQKLPEEF</sequence>
<feature type="compositionally biased region" description="Polar residues" evidence="1">
    <location>
        <begin position="282"/>
        <end position="293"/>
    </location>
</feature>
<evidence type="ECO:0008006" key="4">
    <source>
        <dbReference type="Google" id="ProtNLM"/>
    </source>
</evidence>
<dbReference type="Proteomes" id="UP000051952">
    <property type="component" value="Unassembled WGS sequence"/>
</dbReference>
<dbReference type="Gene3D" id="1.20.5.190">
    <property type="match status" value="1"/>
</dbReference>
<evidence type="ECO:0000313" key="3">
    <source>
        <dbReference type="Proteomes" id="UP000051952"/>
    </source>
</evidence>